<reference evidence="2 3" key="1">
    <citation type="submission" date="2018-12" db="EMBL/GenBank/DDBJ databases">
        <authorList>
            <consortium name="Pathogen Informatics"/>
        </authorList>
    </citation>
    <scope>NUCLEOTIDE SEQUENCE [LARGE SCALE GENOMIC DNA]</scope>
    <source>
        <strain evidence="2 3">NCTC13635</strain>
    </source>
</reference>
<gene>
    <name evidence="2" type="ORF">NCTC13635_02136</name>
</gene>
<keyword evidence="1" id="KW-0812">Transmembrane</keyword>
<organism evidence="2 3">
    <name type="scientific">Klebsiella pneumoniae</name>
    <dbReference type="NCBI Taxonomy" id="573"/>
    <lineage>
        <taxon>Bacteria</taxon>
        <taxon>Pseudomonadati</taxon>
        <taxon>Pseudomonadota</taxon>
        <taxon>Gammaproteobacteria</taxon>
        <taxon>Enterobacterales</taxon>
        <taxon>Enterobacteriaceae</taxon>
        <taxon>Klebsiella/Raoultella group</taxon>
        <taxon>Klebsiella</taxon>
        <taxon>Klebsiella pneumoniae complex</taxon>
    </lineage>
</organism>
<name>A0A3S4GCZ0_KLEPN</name>
<sequence length="55" mass="6638">MVFPLCMLFNVMIIWIFIEGMFIFGPPFVIHRATIRQAIKRKKVRKLFSLFIIHE</sequence>
<accession>A0A3S4GCZ0</accession>
<dbReference type="Proteomes" id="UP000282433">
    <property type="component" value="Chromosome"/>
</dbReference>
<feature type="transmembrane region" description="Helical" evidence="1">
    <location>
        <begin position="12"/>
        <end position="35"/>
    </location>
</feature>
<keyword evidence="1" id="KW-1133">Transmembrane helix</keyword>
<evidence type="ECO:0000313" key="2">
    <source>
        <dbReference type="EMBL" id="VEB01515.1"/>
    </source>
</evidence>
<evidence type="ECO:0000313" key="3">
    <source>
        <dbReference type="Proteomes" id="UP000282433"/>
    </source>
</evidence>
<protein>
    <submittedName>
        <fullName evidence="2">Uncharacterized protein</fullName>
    </submittedName>
</protein>
<evidence type="ECO:0000256" key="1">
    <source>
        <dbReference type="SAM" id="Phobius"/>
    </source>
</evidence>
<proteinExistence type="predicted"/>
<dbReference type="AlphaFoldDB" id="A0A3S4GCZ0"/>
<keyword evidence="1" id="KW-0472">Membrane</keyword>
<dbReference type="EMBL" id="LR134162">
    <property type="protein sequence ID" value="VEB01515.1"/>
    <property type="molecule type" value="Genomic_DNA"/>
</dbReference>